<keyword evidence="2" id="KW-1185">Reference proteome</keyword>
<evidence type="ECO:0000313" key="1">
    <source>
        <dbReference type="EMBL" id="KAF0559386.1"/>
    </source>
</evidence>
<accession>A0A8H4B4H0</accession>
<dbReference type="Proteomes" id="UP000439903">
    <property type="component" value="Unassembled WGS sequence"/>
</dbReference>
<organism evidence="1 2">
    <name type="scientific">Gigaspora margarita</name>
    <dbReference type="NCBI Taxonomy" id="4874"/>
    <lineage>
        <taxon>Eukaryota</taxon>
        <taxon>Fungi</taxon>
        <taxon>Fungi incertae sedis</taxon>
        <taxon>Mucoromycota</taxon>
        <taxon>Glomeromycotina</taxon>
        <taxon>Glomeromycetes</taxon>
        <taxon>Diversisporales</taxon>
        <taxon>Gigasporaceae</taxon>
        <taxon>Gigaspora</taxon>
    </lineage>
</organism>
<protein>
    <submittedName>
        <fullName evidence="1">Protein far1-related sequence 11-like isoform x3</fullName>
    </submittedName>
</protein>
<dbReference type="EMBL" id="WTPW01000017">
    <property type="protein sequence ID" value="KAF0559386.1"/>
    <property type="molecule type" value="Genomic_DNA"/>
</dbReference>
<name>A0A8H4B4H0_GIGMA</name>
<dbReference type="AlphaFoldDB" id="A0A8H4B4H0"/>
<gene>
    <name evidence="1" type="ORF">F8M41_006140</name>
</gene>
<proteinExistence type="predicted"/>
<reference evidence="1 2" key="1">
    <citation type="journal article" date="2019" name="Environ. Microbiol.">
        <title>At the nexus of three kingdoms: the genome of the mycorrhizal fungus Gigaspora margarita provides insights into plant, endobacterial and fungal interactions.</title>
        <authorList>
            <person name="Venice F."/>
            <person name="Ghignone S."/>
            <person name="Salvioli di Fossalunga A."/>
            <person name="Amselem J."/>
            <person name="Novero M."/>
            <person name="Xianan X."/>
            <person name="Sedzielewska Toro K."/>
            <person name="Morin E."/>
            <person name="Lipzen A."/>
            <person name="Grigoriev I.V."/>
            <person name="Henrissat B."/>
            <person name="Martin F.M."/>
            <person name="Bonfante P."/>
        </authorList>
    </citation>
    <scope>NUCLEOTIDE SEQUENCE [LARGE SCALE GENOMIC DNA]</scope>
    <source>
        <strain evidence="1 2">BEG34</strain>
    </source>
</reference>
<evidence type="ECO:0000313" key="2">
    <source>
        <dbReference type="Proteomes" id="UP000439903"/>
    </source>
</evidence>
<sequence length="174" mass="20305">MHNSISYQQFDSLQNKLIAKFSDSAPYLNCALFNKKEHWAYCYVSKYFTARMQSTQRVEGQNAIIKNSAYSITGSILTHASFEFSPDVDKWITIYLMPASFSMQRLGIFQAIWYTPRFIKNFQDLGLHFDSTRSFDSIEQFNSIDQYEQFDFTKPIVQLDSANIFNTFIEDSIP</sequence>
<comment type="caution">
    <text evidence="1">The sequence shown here is derived from an EMBL/GenBank/DDBJ whole genome shotgun (WGS) entry which is preliminary data.</text>
</comment>
<dbReference type="OrthoDB" id="2443707at2759"/>